<reference evidence="1 2" key="1">
    <citation type="submission" date="2020-08" db="EMBL/GenBank/DDBJ databases">
        <title>Functional genomics of gut bacteria from endangered species of beetles.</title>
        <authorList>
            <person name="Carlos-Shanley C."/>
        </authorList>
    </citation>
    <scope>NUCLEOTIDE SEQUENCE [LARGE SCALE GENOMIC DNA]</scope>
    <source>
        <strain evidence="1 2">S00136</strain>
    </source>
</reference>
<evidence type="ECO:0000313" key="1">
    <source>
        <dbReference type="EMBL" id="MBB6371524.1"/>
    </source>
</evidence>
<gene>
    <name evidence="1" type="ORF">HNP36_002609</name>
</gene>
<keyword evidence="2" id="KW-1185">Reference proteome</keyword>
<proteinExistence type="predicted"/>
<protein>
    <submittedName>
        <fullName evidence="1">Natural product</fullName>
    </submittedName>
</protein>
<dbReference type="EMBL" id="JACHLC010000003">
    <property type="protein sequence ID" value="MBB6371524.1"/>
    <property type="molecule type" value="Genomic_DNA"/>
</dbReference>
<dbReference type="Proteomes" id="UP000589738">
    <property type="component" value="Unassembled WGS sequence"/>
</dbReference>
<dbReference type="AlphaFoldDB" id="A0A841N3R0"/>
<name>A0A841N3R0_9FLAO</name>
<organism evidence="1 2">
    <name type="scientific">Chryseobacterium shigense</name>
    <dbReference type="NCBI Taxonomy" id="297244"/>
    <lineage>
        <taxon>Bacteria</taxon>
        <taxon>Pseudomonadati</taxon>
        <taxon>Bacteroidota</taxon>
        <taxon>Flavobacteriia</taxon>
        <taxon>Flavobacteriales</taxon>
        <taxon>Weeksellaceae</taxon>
        <taxon>Chryseobacterium group</taxon>
        <taxon>Chryseobacterium</taxon>
    </lineage>
</organism>
<comment type="caution">
    <text evidence="1">The sequence shown here is derived from an EMBL/GenBank/DDBJ whole genome shotgun (WGS) entry which is preliminary data.</text>
</comment>
<dbReference type="RefSeq" id="WP_184429274.1">
    <property type="nucleotide sequence ID" value="NZ_JACHLC010000003.1"/>
</dbReference>
<evidence type="ECO:0000313" key="2">
    <source>
        <dbReference type="Proteomes" id="UP000589738"/>
    </source>
</evidence>
<accession>A0A841N3R0</accession>
<sequence>MKKISLSTVKNSMKRDEMRTIKGGCGYCGCWAYYCSASGKSSYCTYLGGCC</sequence>